<gene>
    <name evidence="1" type="primary">ORF186812</name>
</gene>
<dbReference type="EMBL" id="HACG01045291">
    <property type="protein sequence ID" value="CEK92156.1"/>
    <property type="molecule type" value="Transcribed_RNA"/>
</dbReference>
<sequence length="49" mass="5553">MISNRVGNEPGGNCNEMVGVESRQELIETVKSQTQTRMNKAYRCEDIVH</sequence>
<dbReference type="AlphaFoldDB" id="A0A0B7BIL2"/>
<organism evidence="1">
    <name type="scientific">Arion vulgaris</name>
    <dbReference type="NCBI Taxonomy" id="1028688"/>
    <lineage>
        <taxon>Eukaryota</taxon>
        <taxon>Metazoa</taxon>
        <taxon>Spiralia</taxon>
        <taxon>Lophotrochozoa</taxon>
        <taxon>Mollusca</taxon>
        <taxon>Gastropoda</taxon>
        <taxon>Heterobranchia</taxon>
        <taxon>Euthyneura</taxon>
        <taxon>Panpulmonata</taxon>
        <taxon>Eupulmonata</taxon>
        <taxon>Stylommatophora</taxon>
        <taxon>Helicina</taxon>
        <taxon>Arionoidea</taxon>
        <taxon>Arionidae</taxon>
        <taxon>Arion</taxon>
    </lineage>
</organism>
<accession>A0A0B7BIL2</accession>
<reference evidence="1" key="1">
    <citation type="submission" date="2014-12" db="EMBL/GenBank/DDBJ databases">
        <title>Insight into the proteome of Arion vulgaris.</title>
        <authorList>
            <person name="Aradska J."/>
            <person name="Bulat T."/>
            <person name="Smidak R."/>
            <person name="Sarate P."/>
            <person name="Gangsoo J."/>
            <person name="Sialana F."/>
            <person name="Bilban M."/>
            <person name="Lubec G."/>
        </authorList>
    </citation>
    <scope>NUCLEOTIDE SEQUENCE</scope>
    <source>
        <tissue evidence="1">Skin</tissue>
    </source>
</reference>
<name>A0A0B7BIL2_9EUPU</name>
<evidence type="ECO:0000313" key="1">
    <source>
        <dbReference type="EMBL" id="CEK92156.1"/>
    </source>
</evidence>
<protein>
    <submittedName>
        <fullName evidence="1">Uncharacterized protein</fullName>
    </submittedName>
</protein>
<proteinExistence type="predicted"/>